<organism evidence="8 9">
    <name type="scientific">Aerococcus urinae</name>
    <dbReference type="NCBI Taxonomy" id="1376"/>
    <lineage>
        <taxon>Bacteria</taxon>
        <taxon>Bacillati</taxon>
        <taxon>Bacillota</taxon>
        <taxon>Bacilli</taxon>
        <taxon>Lactobacillales</taxon>
        <taxon>Aerococcaceae</taxon>
        <taxon>Aerococcus</taxon>
    </lineage>
</organism>
<dbReference type="EC" id="2.1.1.297" evidence="5"/>
<keyword evidence="3 5" id="KW-0949">S-adenosyl-L-methionine</keyword>
<dbReference type="InterPro" id="IPR040758">
    <property type="entry name" value="PrmC_N"/>
</dbReference>
<dbReference type="InterPro" id="IPR019874">
    <property type="entry name" value="RF_methyltr_PrmC"/>
</dbReference>
<dbReference type="GO" id="GO:0003676">
    <property type="term" value="F:nucleic acid binding"/>
    <property type="evidence" value="ECO:0007669"/>
    <property type="project" value="InterPro"/>
</dbReference>
<dbReference type="Pfam" id="PF05175">
    <property type="entry name" value="MTS"/>
    <property type="match status" value="1"/>
</dbReference>
<feature type="binding site" evidence="5">
    <location>
        <begin position="129"/>
        <end position="133"/>
    </location>
    <ligand>
        <name>S-adenosyl-L-methionine</name>
        <dbReference type="ChEBI" id="CHEBI:59789"/>
    </ligand>
</feature>
<dbReference type="Pfam" id="PF17827">
    <property type="entry name" value="PrmC_N"/>
    <property type="match status" value="1"/>
</dbReference>
<dbReference type="CDD" id="cd02440">
    <property type="entry name" value="AdoMet_MTases"/>
    <property type="match status" value="1"/>
</dbReference>
<evidence type="ECO:0000313" key="9">
    <source>
        <dbReference type="Proteomes" id="UP000251923"/>
    </source>
</evidence>
<evidence type="ECO:0000256" key="3">
    <source>
        <dbReference type="ARBA" id="ARBA00022691"/>
    </source>
</evidence>
<dbReference type="NCBIfam" id="TIGR00536">
    <property type="entry name" value="hemK_fam"/>
    <property type="match status" value="1"/>
</dbReference>
<name>A0A178HCW1_9LACT</name>
<dbReference type="PANTHER" id="PTHR18895">
    <property type="entry name" value="HEMK METHYLTRANSFERASE"/>
    <property type="match status" value="1"/>
</dbReference>
<dbReference type="InterPro" id="IPR004556">
    <property type="entry name" value="HemK-like"/>
</dbReference>
<accession>A0A178HCW1</accession>
<keyword evidence="1 5" id="KW-0489">Methyltransferase</keyword>
<feature type="domain" description="Methyltransferase small" evidence="6">
    <location>
        <begin position="121"/>
        <end position="203"/>
    </location>
</feature>
<evidence type="ECO:0000259" key="7">
    <source>
        <dbReference type="Pfam" id="PF17827"/>
    </source>
</evidence>
<dbReference type="InterPro" id="IPR029063">
    <property type="entry name" value="SAM-dependent_MTases_sf"/>
</dbReference>
<comment type="catalytic activity">
    <reaction evidence="4 5">
        <text>L-glutaminyl-[peptide chain release factor] + S-adenosyl-L-methionine = N(5)-methyl-L-glutaminyl-[peptide chain release factor] + S-adenosyl-L-homocysteine + H(+)</text>
        <dbReference type="Rhea" id="RHEA:42896"/>
        <dbReference type="Rhea" id="RHEA-COMP:10271"/>
        <dbReference type="Rhea" id="RHEA-COMP:10272"/>
        <dbReference type="ChEBI" id="CHEBI:15378"/>
        <dbReference type="ChEBI" id="CHEBI:30011"/>
        <dbReference type="ChEBI" id="CHEBI:57856"/>
        <dbReference type="ChEBI" id="CHEBI:59789"/>
        <dbReference type="ChEBI" id="CHEBI:61891"/>
        <dbReference type="EC" id="2.1.1.297"/>
    </reaction>
</comment>
<dbReference type="Gene3D" id="3.40.50.150">
    <property type="entry name" value="Vaccinia Virus protein VP39"/>
    <property type="match status" value="1"/>
</dbReference>
<evidence type="ECO:0000256" key="1">
    <source>
        <dbReference type="ARBA" id="ARBA00022603"/>
    </source>
</evidence>
<dbReference type="SUPFAM" id="SSF53335">
    <property type="entry name" value="S-adenosyl-L-methionine-dependent methyltransferases"/>
    <property type="match status" value="1"/>
</dbReference>
<reference evidence="8 9" key="1">
    <citation type="submission" date="2018-04" db="EMBL/GenBank/DDBJ databases">
        <title>Aerococcus urinae genomes.</title>
        <authorList>
            <person name="Hilt E."/>
            <person name="Gilbert N.M."/>
            <person name="Thomas-White K."/>
            <person name="Putonti C."/>
            <person name="Lewis A.L."/>
            <person name="Visck K.L."/>
            <person name="Wolfe A.J."/>
        </authorList>
    </citation>
    <scope>NUCLEOTIDE SEQUENCE [LARGE SCALE GENOMIC DNA]</scope>
    <source>
        <strain evidence="8 9">UMB7480</strain>
    </source>
</reference>
<dbReference type="PROSITE" id="PS00092">
    <property type="entry name" value="N6_MTASE"/>
    <property type="match status" value="1"/>
</dbReference>
<comment type="function">
    <text evidence="5">Methylates the class 1 translation termination release factors RF1/PrfA and RF2/PrfB on the glutamine residue of the universally conserved GGQ motif.</text>
</comment>
<dbReference type="Gene3D" id="1.10.8.10">
    <property type="entry name" value="DNA helicase RuvA subunit, C-terminal domain"/>
    <property type="match status" value="1"/>
</dbReference>
<dbReference type="GeneID" id="86971050"/>
<proteinExistence type="inferred from homology"/>
<evidence type="ECO:0000259" key="6">
    <source>
        <dbReference type="Pfam" id="PF05175"/>
    </source>
</evidence>
<sequence length="292" mass="33618">MKVPSNQLRFIEAQQWASSFLELNDKDPAIAYHLLLGMMDWDVTTWYRKQQDQMDPETLKGYQEMLGKIVDEDMPYQYLLGEAWFYGYRFRVNEATLIPRFDTERLIDCVHSLRKNAQLVKGADVLDLGTGSGAIAVTLAKELPDLNLTAVDISSDALAIAKKNAYFHQVTIEWIKGDMLKAVPQRKFDLIISNPPYISENEIDEMGEDVLKYEPKLALFAKDDGYYYYKQFARNIQSFIKAEGILLMECGSHQAAKIISLFKKSNPKAEVKSIKDYNGIDRIIYVQWKKDK</sequence>
<dbReference type="GO" id="GO:0032259">
    <property type="term" value="P:methylation"/>
    <property type="evidence" value="ECO:0007669"/>
    <property type="project" value="UniProtKB-KW"/>
</dbReference>
<dbReference type="PANTHER" id="PTHR18895:SF74">
    <property type="entry name" value="MTRF1L RELEASE FACTOR GLUTAMINE METHYLTRANSFERASE"/>
    <property type="match status" value="1"/>
</dbReference>
<feature type="domain" description="Release factor glutamine methyltransferase N-terminal" evidence="7">
    <location>
        <begin position="12"/>
        <end position="81"/>
    </location>
</feature>
<comment type="caution">
    <text evidence="8">The sequence shown here is derived from an EMBL/GenBank/DDBJ whole genome shotgun (WGS) entry which is preliminary data.</text>
</comment>
<dbReference type="RefSeq" id="WP_064293158.1">
    <property type="nucleotide sequence ID" value="NZ_JASODG010000009.1"/>
</dbReference>
<dbReference type="InterPro" id="IPR002052">
    <property type="entry name" value="DNA_methylase_N6_adenine_CS"/>
</dbReference>
<comment type="caution">
    <text evidence="5">Lacks conserved residue(s) required for the propagation of feature annotation.</text>
</comment>
<keyword evidence="2 5" id="KW-0808">Transferase</keyword>
<feature type="binding site" evidence="5">
    <location>
        <position position="194"/>
    </location>
    <ligand>
        <name>S-adenosyl-L-methionine</name>
        <dbReference type="ChEBI" id="CHEBI:59789"/>
    </ligand>
</feature>
<dbReference type="HAMAP" id="MF_02126">
    <property type="entry name" value="RF_methyltr_PrmC"/>
    <property type="match status" value="1"/>
</dbReference>
<dbReference type="AlphaFoldDB" id="A0A178HCW1"/>
<dbReference type="Proteomes" id="UP000251923">
    <property type="component" value="Unassembled WGS sequence"/>
</dbReference>
<gene>
    <name evidence="5 8" type="primary">prmC</name>
    <name evidence="8" type="ORF">DBT54_07065</name>
</gene>
<feature type="binding site" evidence="5">
    <location>
        <begin position="194"/>
        <end position="197"/>
    </location>
    <ligand>
        <name>substrate</name>
    </ligand>
</feature>
<dbReference type="InterPro" id="IPR050320">
    <property type="entry name" value="N5-glutamine_MTase"/>
</dbReference>
<evidence type="ECO:0000256" key="4">
    <source>
        <dbReference type="ARBA" id="ARBA00048391"/>
    </source>
</evidence>
<evidence type="ECO:0000256" key="2">
    <source>
        <dbReference type="ARBA" id="ARBA00022679"/>
    </source>
</evidence>
<dbReference type="GO" id="GO:0102559">
    <property type="term" value="F:peptide chain release factor N(5)-glutamine methyltransferase activity"/>
    <property type="evidence" value="ECO:0007669"/>
    <property type="project" value="UniProtKB-EC"/>
</dbReference>
<dbReference type="EMBL" id="QMHM01000013">
    <property type="protein sequence ID" value="RAV78399.1"/>
    <property type="molecule type" value="Genomic_DNA"/>
</dbReference>
<dbReference type="NCBIfam" id="TIGR03534">
    <property type="entry name" value="RF_mod_PrmC"/>
    <property type="match status" value="1"/>
</dbReference>
<evidence type="ECO:0000313" key="8">
    <source>
        <dbReference type="EMBL" id="RAV78399.1"/>
    </source>
</evidence>
<protein>
    <recommendedName>
        <fullName evidence="5">Release factor glutamine methyltransferase</fullName>
        <shortName evidence="5">RF MTase</shortName>
        <ecNumber evidence="5">2.1.1.297</ecNumber>
    </recommendedName>
    <alternativeName>
        <fullName evidence="5">N5-glutamine methyltransferase PrmC</fullName>
    </alternativeName>
    <alternativeName>
        <fullName evidence="5">Protein-(glutamine-N5) MTase PrmC</fullName>
    </alternativeName>
    <alternativeName>
        <fullName evidence="5">Protein-glutamine N-methyltransferase PrmC</fullName>
    </alternativeName>
</protein>
<evidence type="ECO:0000256" key="5">
    <source>
        <dbReference type="HAMAP-Rule" id="MF_02126"/>
    </source>
</evidence>
<feature type="binding site" evidence="5">
    <location>
        <position position="152"/>
    </location>
    <ligand>
        <name>S-adenosyl-L-methionine</name>
        <dbReference type="ChEBI" id="CHEBI:59789"/>
    </ligand>
</feature>
<comment type="similarity">
    <text evidence="5">Belongs to the protein N5-glutamine methyltransferase family. PrmC subfamily.</text>
</comment>
<dbReference type="InterPro" id="IPR007848">
    <property type="entry name" value="Small_mtfrase_dom"/>
</dbReference>